<dbReference type="OrthoDB" id="45544at2"/>
<sequence>MKRALEIKGTMQDVRSFGICEYEENAKVEEFNEQTYHNQVIAMEVDSFNHIPSGMIKKTIDGGRYAVFTHRGKIDLIKETYNYIWGTWVPYSKVELDFRDEFELYDEGFKGRQNPSSTFDIYIPIK</sequence>
<organism evidence="2 3">
    <name type="scientific">Natronincola peptidivorans</name>
    <dbReference type="NCBI Taxonomy" id="426128"/>
    <lineage>
        <taxon>Bacteria</taxon>
        <taxon>Bacillati</taxon>
        <taxon>Bacillota</taxon>
        <taxon>Clostridia</taxon>
        <taxon>Peptostreptococcales</taxon>
        <taxon>Natronincolaceae</taxon>
        <taxon>Natronincola</taxon>
    </lineage>
</organism>
<keyword evidence="3" id="KW-1185">Reference proteome</keyword>
<feature type="domain" description="AraC effector-binding" evidence="1">
    <location>
        <begin position="1"/>
        <end position="126"/>
    </location>
</feature>
<dbReference type="EMBL" id="FOHU01000003">
    <property type="protein sequence ID" value="SET00272.1"/>
    <property type="molecule type" value="Genomic_DNA"/>
</dbReference>
<dbReference type="PANTHER" id="PTHR36444">
    <property type="entry name" value="TRANSCRIPTIONAL REGULATOR PROTEIN YOBU-RELATED"/>
    <property type="match status" value="1"/>
</dbReference>
<dbReference type="InterPro" id="IPR053182">
    <property type="entry name" value="YobU-like_regulator"/>
</dbReference>
<evidence type="ECO:0000259" key="1">
    <source>
        <dbReference type="SMART" id="SM00871"/>
    </source>
</evidence>
<accession>A0A1I0B2W6</accession>
<dbReference type="PANTHER" id="PTHR36444:SF2">
    <property type="entry name" value="TRANSCRIPTIONAL REGULATOR PROTEIN YOBU-RELATED"/>
    <property type="match status" value="1"/>
</dbReference>
<proteinExistence type="predicted"/>
<reference evidence="2 3" key="1">
    <citation type="submission" date="2016-10" db="EMBL/GenBank/DDBJ databases">
        <authorList>
            <person name="de Groot N.N."/>
        </authorList>
    </citation>
    <scope>NUCLEOTIDE SEQUENCE [LARGE SCALE GENOMIC DNA]</scope>
    <source>
        <strain evidence="2 3">DSM 18979</strain>
    </source>
</reference>
<dbReference type="InterPro" id="IPR010499">
    <property type="entry name" value="AraC_E-bd"/>
</dbReference>
<protein>
    <submittedName>
        <fullName evidence="2">GyrI-like small molecule binding domain-containing protein</fullName>
    </submittedName>
</protein>
<name>A0A1I0B2W6_9FIRM</name>
<dbReference type="SUPFAM" id="SSF55136">
    <property type="entry name" value="Probable bacterial effector-binding domain"/>
    <property type="match status" value="1"/>
</dbReference>
<dbReference type="SMART" id="SM00871">
    <property type="entry name" value="AraC_E_bind"/>
    <property type="match status" value="1"/>
</dbReference>
<dbReference type="STRING" id="426128.SAMN05660297_01162"/>
<gene>
    <name evidence="2" type="ORF">SAMN05660297_01162</name>
</gene>
<dbReference type="Pfam" id="PF14526">
    <property type="entry name" value="Cass2"/>
    <property type="match status" value="1"/>
</dbReference>
<dbReference type="Gene3D" id="3.20.80.10">
    <property type="entry name" value="Regulatory factor, effector binding domain"/>
    <property type="match status" value="1"/>
</dbReference>
<evidence type="ECO:0000313" key="2">
    <source>
        <dbReference type="EMBL" id="SET00272.1"/>
    </source>
</evidence>
<dbReference type="InterPro" id="IPR029441">
    <property type="entry name" value="Cass2"/>
</dbReference>
<dbReference type="InterPro" id="IPR011256">
    <property type="entry name" value="Reg_factor_effector_dom_sf"/>
</dbReference>
<evidence type="ECO:0000313" key="3">
    <source>
        <dbReference type="Proteomes" id="UP000199568"/>
    </source>
</evidence>
<dbReference type="Proteomes" id="UP000199568">
    <property type="component" value="Unassembled WGS sequence"/>
</dbReference>
<dbReference type="AlphaFoldDB" id="A0A1I0B2W6"/>